<dbReference type="GO" id="GO:0030246">
    <property type="term" value="F:carbohydrate binding"/>
    <property type="evidence" value="ECO:0007669"/>
    <property type="project" value="InterPro"/>
</dbReference>
<feature type="chain" id="PRO_5004904643" description="SLH domain-containing protein" evidence="1">
    <location>
        <begin position="31"/>
        <end position="345"/>
    </location>
</feature>
<evidence type="ECO:0000313" key="4">
    <source>
        <dbReference type="Proteomes" id="UP000019364"/>
    </source>
</evidence>
<feature type="domain" description="SLH" evidence="2">
    <location>
        <begin position="164"/>
        <end position="225"/>
    </location>
</feature>
<dbReference type="RefSeq" id="WP_036649054.1">
    <property type="nucleotide sequence ID" value="NZ_BAVZ01000007.1"/>
</dbReference>
<feature type="signal peptide" evidence="1">
    <location>
        <begin position="1"/>
        <end position="30"/>
    </location>
</feature>
<dbReference type="PROSITE" id="PS51272">
    <property type="entry name" value="SLH"/>
    <property type="match status" value="3"/>
</dbReference>
<dbReference type="InterPro" id="IPR051465">
    <property type="entry name" value="Cell_Envelope_Struct_Comp"/>
</dbReference>
<evidence type="ECO:0000259" key="2">
    <source>
        <dbReference type="PROSITE" id="PS51272"/>
    </source>
</evidence>
<dbReference type="Pfam" id="PF00963">
    <property type="entry name" value="Cohesin"/>
    <property type="match status" value="1"/>
</dbReference>
<comment type="caution">
    <text evidence="3">The sequence shown here is derived from an EMBL/GenBank/DDBJ whole genome shotgun (WGS) entry which is preliminary data.</text>
</comment>
<gene>
    <name evidence="3" type="ORF">JCM16418_2623</name>
</gene>
<protein>
    <recommendedName>
        <fullName evidence="2">SLH domain-containing protein</fullName>
    </recommendedName>
</protein>
<dbReference type="CDD" id="cd08547">
    <property type="entry name" value="Type_II_cohesin"/>
    <property type="match status" value="1"/>
</dbReference>
<dbReference type="InterPro" id="IPR008965">
    <property type="entry name" value="CBM2/CBM3_carb-bd_dom_sf"/>
</dbReference>
<dbReference type="AlphaFoldDB" id="W7YVA6"/>
<dbReference type="GO" id="GO:0000272">
    <property type="term" value="P:polysaccharide catabolic process"/>
    <property type="evidence" value="ECO:0007669"/>
    <property type="project" value="InterPro"/>
</dbReference>
<dbReference type="OrthoDB" id="504962at2"/>
<organism evidence="3 4">
    <name type="scientific">Paenibacillus pini JCM 16418</name>
    <dbReference type="NCBI Taxonomy" id="1236976"/>
    <lineage>
        <taxon>Bacteria</taxon>
        <taxon>Bacillati</taxon>
        <taxon>Bacillota</taxon>
        <taxon>Bacilli</taxon>
        <taxon>Bacillales</taxon>
        <taxon>Paenibacillaceae</taxon>
        <taxon>Paenibacillus</taxon>
    </lineage>
</organism>
<keyword evidence="1" id="KW-0732">Signal</keyword>
<accession>W7YVA6</accession>
<dbReference type="EMBL" id="BAVZ01000007">
    <property type="protein sequence ID" value="GAF08541.1"/>
    <property type="molecule type" value="Genomic_DNA"/>
</dbReference>
<reference evidence="3 4" key="1">
    <citation type="journal article" date="2014" name="Genome Announc.">
        <title>Draft Genome Sequence of Paenibacillus pini JCM 16418T, Isolated from the Rhizosphere of Pine Tree.</title>
        <authorList>
            <person name="Yuki M."/>
            <person name="Oshima K."/>
            <person name="Suda W."/>
            <person name="Oshida Y."/>
            <person name="Kitamura K."/>
            <person name="Iida Y."/>
            <person name="Hattori M."/>
            <person name="Ohkuma M."/>
        </authorList>
    </citation>
    <scope>NUCLEOTIDE SEQUENCE [LARGE SCALE GENOMIC DNA]</scope>
    <source>
        <strain evidence="3 4">JCM 16418</strain>
    </source>
</reference>
<dbReference type="PANTHER" id="PTHR43308">
    <property type="entry name" value="OUTER MEMBRANE PROTEIN ALPHA-RELATED"/>
    <property type="match status" value="1"/>
</dbReference>
<proteinExistence type="predicted"/>
<feature type="domain" description="SLH" evidence="2">
    <location>
        <begin position="226"/>
        <end position="289"/>
    </location>
</feature>
<name>W7YVA6_9BACL</name>
<dbReference type="STRING" id="1236976.JCM16418_2623"/>
<feature type="domain" description="SLH" evidence="2">
    <location>
        <begin position="290"/>
        <end position="345"/>
    </location>
</feature>
<evidence type="ECO:0000313" key="3">
    <source>
        <dbReference type="EMBL" id="GAF08541.1"/>
    </source>
</evidence>
<evidence type="ECO:0000256" key="1">
    <source>
        <dbReference type="SAM" id="SignalP"/>
    </source>
</evidence>
<dbReference type="Gene3D" id="2.60.40.680">
    <property type="match status" value="1"/>
</dbReference>
<dbReference type="Proteomes" id="UP000019364">
    <property type="component" value="Unassembled WGS sequence"/>
</dbReference>
<dbReference type="SUPFAM" id="SSF49384">
    <property type="entry name" value="Carbohydrate-binding domain"/>
    <property type="match status" value="1"/>
</dbReference>
<dbReference type="PANTHER" id="PTHR43308:SF5">
    <property type="entry name" value="S-LAYER PROTEIN _ PEPTIDOGLYCAN ENDO-BETA-N-ACETYLGLUCOSAMINIDASE"/>
    <property type="match status" value="1"/>
</dbReference>
<dbReference type="InterPro" id="IPR002102">
    <property type="entry name" value="Cohesin_dom"/>
</dbReference>
<keyword evidence="4" id="KW-1185">Reference proteome</keyword>
<dbReference type="InterPro" id="IPR001119">
    <property type="entry name" value="SLH_dom"/>
</dbReference>
<dbReference type="eggNOG" id="COG5184">
    <property type="taxonomic scope" value="Bacteria"/>
</dbReference>
<dbReference type="Pfam" id="PF00395">
    <property type="entry name" value="SLH"/>
    <property type="match status" value="3"/>
</dbReference>
<sequence>MIDIKTICTRLSFLILFVILSIGVQDSAHAAADEPTLSLKSVNSGNEIIVTVTGEQMKDLYAYDMRLTFDASKLKFKKATSGSNGFSIEPIVKNNEVRIAHTRVGKTAGDNGTVQMVIVTFEQKQSGDSGLSVHDVQLVDSKLNKATLKNTAVLTLKSGDGKPSEQLQFKDIKGHWAQTSILRAVELGWVSGYQNGTFGPEKEVTRAEFATMIIRATGLPITEGSQLKLSDGNKIPSWAKPYVEASVNSGILKGYEDGTFKPSQLITRAEMAAIVVRALDGSAGDTNGQLSFADTKQISNWAKPFVASAVRNKLMSGRAGNRFAPSAHATRAESVVVILSLLNHK</sequence>